<proteinExistence type="predicted"/>
<organism evidence="2 3">
    <name type="scientific">Pseudallescheria apiosperma</name>
    <name type="common">Scedosporium apiospermum</name>
    <dbReference type="NCBI Taxonomy" id="563466"/>
    <lineage>
        <taxon>Eukaryota</taxon>
        <taxon>Fungi</taxon>
        <taxon>Dikarya</taxon>
        <taxon>Ascomycota</taxon>
        <taxon>Pezizomycotina</taxon>
        <taxon>Sordariomycetes</taxon>
        <taxon>Hypocreomycetidae</taxon>
        <taxon>Microascales</taxon>
        <taxon>Microascaceae</taxon>
        <taxon>Scedosporium</taxon>
    </lineage>
</organism>
<dbReference type="GeneID" id="27719550"/>
<accession>A0A084FV86</accession>
<reference evidence="2 3" key="1">
    <citation type="journal article" date="2014" name="Genome Announc.">
        <title>Draft genome sequence of the pathogenic fungus Scedosporium apiospermum.</title>
        <authorList>
            <person name="Vandeputte P."/>
            <person name="Ghamrawi S."/>
            <person name="Rechenmann M."/>
            <person name="Iltis A."/>
            <person name="Giraud S."/>
            <person name="Fleury M."/>
            <person name="Thornton C."/>
            <person name="Delhaes L."/>
            <person name="Meyer W."/>
            <person name="Papon N."/>
            <person name="Bouchara J.P."/>
        </authorList>
    </citation>
    <scope>NUCLEOTIDE SEQUENCE [LARGE SCALE GENOMIC DNA]</scope>
    <source>
        <strain evidence="2 3">IHEM 14462</strain>
    </source>
</reference>
<dbReference type="Proteomes" id="UP000028545">
    <property type="component" value="Unassembled WGS sequence"/>
</dbReference>
<dbReference type="RefSeq" id="XP_016638797.1">
    <property type="nucleotide sequence ID" value="XM_016783960.1"/>
</dbReference>
<dbReference type="KEGG" id="sapo:SAPIO_CDS10361"/>
<comment type="caution">
    <text evidence="2">The sequence shown here is derived from an EMBL/GenBank/DDBJ whole genome shotgun (WGS) entry which is preliminary data.</text>
</comment>
<dbReference type="HOGENOM" id="CLU_2172519_0_0_1"/>
<protein>
    <submittedName>
        <fullName evidence="2">Uncharacterized protein</fullName>
    </submittedName>
</protein>
<dbReference type="EMBL" id="JOWA01000165">
    <property type="protein sequence ID" value="KEZ38998.1"/>
    <property type="molecule type" value="Genomic_DNA"/>
</dbReference>
<feature type="compositionally biased region" description="Polar residues" evidence="1">
    <location>
        <begin position="8"/>
        <end position="23"/>
    </location>
</feature>
<gene>
    <name evidence="2" type="ORF">SAPIO_CDS10361</name>
</gene>
<dbReference type="VEuPathDB" id="FungiDB:SAPIO_CDS10361"/>
<feature type="region of interest" description="Disordered" evidence="1">
    <location>
        <begin position="1"/>
        <end position="28"/>
    </location>
</feature>
<evidence type="ECO:0000313" key="2">
    <source>
        <dbReference type="EMBL" id="KEZ38998.1"/>
    </source>
</evidence>
<dbReference type="AlphaFoldDB" id="A0A084FV86"/>
<evidence type="ECO:0000256" key="1">
    <source>
        <dbReference type="SAM" id="MobiDB-lite"/>
    </source>
</evidence>
<keyword evidence="3" id="KW-1185">Reference proteome</keyword>
<name>A0A084FV86_PSEDA</name>
<sequence>MPWLSDQLDLQTSPGARHVTSNAGARPGSDPCEVLPELVGGDHNVLPSCVRALALSIVAIGCHGRALICDAFEAQSSALRALQNAIGRPNIPLCDEVAAAIMYAAPHVMP</sequence>
<evidence type="ECO:0000313" key="3">
    <source>
        <dbReference type="Proteomes" id="UP000028545"/>
    </source>
</evidence>